<feature type="domain" description="Carrier" evidence="7">
    <location>
        <begin position="1665"/>
        <end position="1739"/>
    </location>
</feature>
<keyword evidence="5" id="KW-0443">Lipid metabolism</keyword>
<name>A0ABQ4IT24_9ACTN</name>
<evidence type="ECO:0000256" key="5">
    <source>
        <dbReference type="ARBA" id="ARBA00023098"/>
    </source>
</evidence>
<dbReference type="CDD" id="cd19531">
    <property type="entry name" value="LCL_NRPS-like"/>
    <property type="match status" value="1"/>
</dbReference>
<dbReference type="InterPro" id="IPR009081">
    <property type="entry name" value="PP-bd_ACP"/>
</dbReference>
<dbReference type="InterPro" id="IPR040097">
    <property type="entry name" value="FAAL/FAAC"/>
</dbReference>
<dbReference type="InterPro" id="IPR023213">
    <property type="entry name" value="CAT-like_dom_sf"/>
</dbReference>
<proteinExistence type="predicted"/>
<dbReference type="Pfam" id="PF23024">
    <property type="entry name" value="AMP-dom_DIP2-like"/>
    <property type="match status" value="1"/>
</dbReference>
<dbReference type="InterPro" id="IPR020806">
    <property type="entry name" value="PKS_PP-bd"/>
</dbReference>
<keyword evidence="2" id="KW-0596">Phosphopantetheine</keyword>
<dbReference type="Gene3D" id="3.30.300.30">
    <property type="match status" value="2"/>
</dbReference>
<dbReference type="InterPro" id="IPR025110">
    <property type="entry name" value="AMP-bd_C"/>
</dbReference>
<feature type="region of interest" description="Disordered" evidence="6">
    <location>
        <begin position="663"/>
        <end position="682"/>
    </location>
</feature>
<evidence type="ECO:0000313" key="8">
    <source>
        <dbReference type="EMBL" id="GIJ21058.1"/>
    </source>
</evidence>
<gene>
    <name evidence="8" type="ORF">Vlu01_16820</name>
</gene>
<keyword evidence="9" id="KW-1185">Reference proteome</keyword>
<dbReference type="Gene3D" id="3.30.559.30">
    <property type="entry name" value="Nonribosomal peptide synthetase, condensation domain"/>
    <property type="match status" value="2"/>
</dbReference>
<dbReference type="Proteomes" id="UP000643165">
    <property type="component" value="Unassembled WGS sequence"/>
</dbReference>
<dbReference type="SUPFAM" id="SSF56801">
    <property type="entry name" value="Acetyl-CoA synthetase-like"/>
    <property type="match status" value="2"/>
</dbReference>
<dbReference type="Gene3D" id="1.10.1200.10">
    <property type="entry name" value="ACP-like"/>
    <property type="match status" value="1"/>
</dbReference>
<dbReference type="InterPro" id="IPR001242">
    <property type="entry name" value="Condensation_dom"/>
</dbReference>
<keyword evidence="3" id="KW-0597">Phosphoprotein</keyword>
<dbReference type="SUPFAM" id="SSF52777">
    <property type="entry name" value="CoA-dependent acyltransferases"/>
    <property type="match status" value="4"/>
</dbReference>
<dbReference type="PROSITE" id="PS00455">
    <property type="entry name" value="AMP_BINDING"/>
    <property type="match status" value="2"/>
</dbReference>
<dbReference type="InterPro" id="IPR000873">
    <property type="entry name" value="AMP-dep_synth/lig_dom"/>
</dbReference>
<dbReference type="EMBL" id="BOPB01000009">
    <property type="protein sequence ID" value="GIJ21058.1"/>
    <property type="molecule type" value="Genomic_DNA"/>
</dbReference>
<dbReference type="Pfam" id="PF00501">
    <property type="entry name" value="AMP-binding"/>
    <property type="match status" value="2"/>
</dbReference>
<dbReference type="InterPro" id="IPR036736">
    <property type="entry name" value="ACP-like_sf"/>
</dbReference>
<dbReference type="RefSeq" id="WP_203996250.1">
    <property type="nucleotide sequence ID" value="NZ_BOPB01000009.1"/>
</dbReference>
<dbReference type="SMART" id="SM00823">
    <property type="entry name" value="PKS_PP"/>
    <property type="match status" value="2"/>
</dbReference>
<dbReference type="PANTHER" id="PTHR45527">
    <property type="entry name" value="NONRIBOSOMAL PEPTIDE SYNTHETASE"/>
    <property type="match status" value="1"/>
</dbReference>
<organism evidence="8 9">
    <name type="scientific">Micromonospora lutea</name>
    <dbReference type="NCBI Taxonomy" id="419825"/>
    <lineage>
        <taxon>Bacteria</taxon>
        <taxon>Bacillati</taxon>
        <taxon>Actinomycetota</taxon>
        <taxon>Actinomycetes</taxon>
        <taxon>Micromonosporales</taxon>
        <taxon>Micromonosporaceae</taxon>
        <taxon>Micromonospora</taxon>
    </lineage>
</organism>
<dbReference type="Pfam" id="PF00550">
    <property type="entry name" value="PP-binding"/>
    <property type="match status" value="2"/>
</dbReference>
<protein>
    <recommendedName>
        <fullName evidence="7">Carrier domain-containing protein</fullName>
    </recommendedName>
</protein>
<feature type="region of interest" description="Disordered" evidence="6">
    <location>
        <begin position="1128"/>
        <end position="1153"/>
    </location>
</feature>
<dbReference type="Gene3D" id="3.40.50.12780">
    <property type="entry name" value="N-terminal domain of ligase-like"/>
    <property type="match status" value="2"/>
</dbReference>
<dbReference type="PROSITE" id="PS00012">
    <property type="entry name" value="PHOSPHOPANTETHEINE"/>
    <property type="match status" value="1"/>
</dbReference>
<dbReference type="SUPFAM" id="SSF47336">
    <property type="entry name" value="ACP-like"/>
    <property type="match status" value="2"/>
</dbReference>
<evidence type="ECO:0000256" key="3">
    <source>
        <dbReference type="ARBA" id="ARBA00022553"/>
    </source>
</evidence>
<dbReference type="CDD" id="cd05931">
    <property type="entry name" value="FAAL"/>
    <property type="match status" value="1"/>
</dbReference>
<evidence type="ECO:0000256" key="1">
    <source>
        <dbReference type="ARBA" id="ARBA00001957"/>
    </source>
</evidence>
<evidence type="ECO:0000256" key="4">
    <source>
        <dbReference type="ARBA" id="ARBA00022832"/>
    </source>
</evidence>
<sequence length="2193" mass="234079">MSDRPRNIVDMAREHAHRHPDRPAYVYLEDGETESTRCDFGTVDTRSRAIAAVLRERGLTGERVLIAYPSGIEYVQAFLGCLYAGAVAVPADLPQAVGSRHRIETIRGDCAPAAVLAPSAGQTPVALAGLLRIDVAEVPDAAADDWRDPALARADLAFLQYTSGSTGDPRGVMVSHGNILANEALIAAACRHDENSTFVGWQPLFHDMGLVANIMQPLYLGALSVLMPPTGFLQRPLRWLTAISRYRAHTSGGPNFAYEMCLPFAAEAVRDGLDLSGWRVAFNAAEPVRESTVRAFAEAFAPCGFAAEASFPCFGLAEATLLVTGARRDAAPRVVRADRHALGEGRVAPPTAADREVALVSCGPAGLDTEVRVVDTESGRACPDGATGEIWVSGGGVAAGYWRRPTESADVFGRHLAESPGRTFLRTGDLGCLVDGELYVTGRVKDMIVVRGQNFYPQDLEQIAEGAHAALRPGAVAAFGVRVGGEERVVLCCELRSYGRDARAAEVGYAVRARLLSRHGIAPHTLVVLRRGGVPKTTSGKLRRRTCRDAYLDGRLPVYAELTLDRPTGSAVLPAATELTSLGRERGAARLADAMLAALPDARPGSDAAAVSLAELGANSVQTLELQHALAVDYGVDLGLSRLLGGASVAELADQVLLAMLSGTPRPATPQPASAPDRDAAEPAGLTCADGWQPLTERQRALWFEQQLAPGAAYHLARAFGLRGDVDSRRLADALALLAGRHEALRMRFVERDGEPYCRAAEEVPVLAHLDVSGLSADGVDRLLADLADQPFDLATEPPVRMILLERGAGGRVLLLVAHHLVADFWSVVVLLRELGTLLDGAGTSVGCGPLARHADLVAAERRLVSGAEGETRRQYWREALDGVPDLLELPVDRPRPARRGFAGAVHTFRIPAPLVEALRVLARTEGCTLFTTLLSAYQLLLHRLTGQPDLVVGTLAAGRADPATAGTIGYLVDVLPIRSRYLPGETQVDRLHRTRQAVLAAIGHSGYPYARIVADRGTRRDPGRAALVQSMFVMHREYRAGTVDDGLTALALGVPAPVQVGGLAGDALPVARRWAQLDLLLGVAEVGDELVGSWEYRADLFHEATIAAFGDAFVQLLAEMTHAPHAPVGRASPLDPAARGRQLTAGRGVRRTEGRDAALHELVAAMARRDPDAVAVVAPGGEHLTYAGLHRASATLARRLRGRGVRAEQVVAVRLDRSLAMVVAYLGVLYAGGVVLPLDPAEPNPRQESMLRDSGARLMLAADADAAADHDGVVTLALADSADLDTPGVVMPAHPAQAAYLLYTSGSTGKPKGVLVAHQAIVNRIVWMQEHYRLTPGERVLQKTALTFDVSLWELFWPLTTGGCLVLAEPGGHRDAGYLLDVLARERIAAVHFVPTMLASVLAETGPALARDLPWLRQVVCSGEELPVPLADAAMATLPALLDNLYGPTEAAVDVTAWRCTPEPRPRTPIGRPIANVECRVLDDQRALVVPRAPGRLHLGGVCLARGYHRRPGLTAQRFVPVPDADVGARFYDTGDLARMDVEGNLVYLGRDDQQVKIGGVRIELGEVTETLRTQPGVAAATAVVTDERAGQPVLLGFVVPVAGDPASVDTAALRERLRGLLPAAMVPTTIHSMAALPVTASGKLDVATLTRQRPTPPVASADPPRSPIERRIAGLCGTHLGLDEVDMDRDFFALGGDSIRALRLVSAARAAGLALTVGDVLSAPSIRALAARVGTDSPPAVERLAPFALCPAAAGRPGLVDAYPISMAQRSLLFHQGHNPSYQVYVSSVEVAVRLDATALTAAVDAIVDRHPYLRSSFDLTSYDQPAQLVHARLPAALEIVDLRGFGESLRRAAEGDWLRAEALRPFDTASGPLVRFAGHVGDESFRLTVSSFALDGWCAATVLTELLTDYGARVSGRPPAIAPPEASYADFVGAERAAVADADQLRFWRDELAGAPTTRLPMRRATGRTGVTRRVVRVDDAIATGMRSATERFAVGLKHVLLAAHLRAVGELCEQPEIVTGLEVNGRLPVAGGDRVIGVFNNIVPLRTRTDGSWAELVARARAVESRLAPYRRFPLVEAQRRFGAAALFDTLFVFTHFHLYEQVQTRTGLPVRDLYAPDQTYLPLTAHFHVDAWSGDLHLLIDADAGQLGSEETNLIESCYLRAMSLLAADPGDPVPAVTAPGPARRDDG</sequence>
<evidence type="ECO:0000313" key="9">
    <source>
        <dbReference type="Proteomes" id="UP000643165"/>
    </source>
</evidence>
<dbReference type="Pfam" id="PF13193">
    <property type="entry name" value="AMP-binding_C"/>
    <property type="match status" value="1"/>
</dbReference>
<reference evidence="8 9" key="1">
    <citation type="submission" date="2021-01" db="EMBL/GenBank/DDBJ databases">
        <title>Whole genome shotgun sequence of Verrucosispora lutea NBRC 106530.</title>
        <authorList>
            <person name="Komaki H."/>
            <person name="Tamura T."/>
        </authorList>
    </citation>
    <scope>NUCLEOTIDE SEQUENCE [LARGE SCALE GENOMIC DNA]</scope>
    <source>
        <strain evidence="8 9">NBRC 106530</strain>
    </source>
</reference>
<dbReference type="InterPro" id="IPR045851">
    <property type="entry name" value="AMP-bd_C_sf"/>
</dbReference>
<dbReference type="InterPro" id="IPR042099">
    <property type="entry name" value="ANL_N_sf"/>
</dbReference>
<dbReference type="Pfam" id="PF00668">
    <property type="entry name" value="Condensation"/>
    <property type="match status" value="2"/>
</dbReference>
<dbReference type="Gene3D" id="3.30.559.10">
    <property type="entry name" value="Chloramphenicol acetyltransferase-like domain"/>
    <property type="match status" value="2"/>
</dbReference>
<accession>A0ABQ4IT24</accession>
<dbReference type="InterPro" id="IPR006162">
    <property type="entry name" value="Ppantetheine_attach_site"/>
</dbReference>
<comment type="caution">
    <text evidence="8">The sequence shown here is derived from an EMBL/GenBank/DDBJ whole genome shotgun (WGS) entry which is preliminary data.</text>
</comment>
<dbReference type="InterPro" id="IPR010071">
    <property type="entry name" value="AA_adenyl_dom"/>
</dbReference>
<evidence type="ECO:0000256" key="6">
    <source>
        <dbReference type="SAM" id="MobiDB-lite"/>
    </source>
</evidence>
<dbReference type="NCBIfam" id="TIGR01733">
    <property type="entry name" value="AA-adenyl-dom"/>
    <property type="match status" value="1"/>
</dbReference>
<evidence type="ECO:0000256" key="2">
    <source>
        <dbReference type="ARBA" id="ARBA00022450"/>
    </source>
</evidence>
<comment type="cofactor">
    <cofactor evidence="1">
        <name>pantetheine 4'-phosphate</name>
        <dbReference type="ChEBI" id="CHEBI:47942"/>
    </cofactor>
</comment>
<evidence type="ECO:0000259" key="7">
    <source>
        <dbReference type="PROSITE" id="PS50075"/>
    </source>
</evidence>
<keyword evidence="4" id="KW-0276">Fatty acid metabolism</keyword>
<dbReference type="PROSITE" id="PS50075">
    <property type="entry name" value="CARRIER"/>
    <property type="match status" value="1"/>
</dbReference>
<dbReference type="InterPro" id="IPR020845">
    <property type="entry name" value="AMP-binding_CS"/>
</dbReference>
<dbReference type="PANTHER" id="PTHR45527:SF1">
    <property type="entry name" value="FATTY ACID SYNTHASE"/>
    <property type="match status" value="1"/>
</dbReference>